<keyword evidence="1" id="KW-0472">Membrane</keyword>
<organism evidence="2 3">
    <name type="scientific">Halostagnicola kamekurae</name>
    <dbReference type="NCBI Taxonomy" id="619731"/>
    <lineage>
        <taxon>Archaea</taxon>
        <taxon>Methanobacteriati</taxon>
        <taxon>Methanobacteriota</taxon>
        <taxon>Stenosarchaea group</taxon>
        <taxon>Halobacteria</taxon>
        <taxon>Halobacteriales</taxon>
        <taxon>Natrialbaceae</taxon>
        <taxon>Halostagnicola</taxon>
    </lineage>
</organism>
<feature type="transmembrane region" description="Helical" evidence="1">
    <location>
        <begin position="21"/>
        <end position="39"/>
    </location>
</feature>
<dbReference type="Proteomes" id="UP000199199">
    <property type="component" value="Unassembled WGS sequence"/>
</dbReference>
<protein>
    <submittedName>
        <fullName evidence="2">Uncharacterized protein</fullName>
    </submittedName>
</protein>
<dbReference type="OrthoDB" id="193865at2157"/>
<reference evidence="3" key="1">
    <citation type="submission" date="2016-10" db="EMBL/GenBank/DDBJ databases">
        <authorList>
            <person name="Varghese N."/>
            <person name="Submissions S."/>
        </authorList>
    </citation>
    <scope>NUCLEOTIDE SEQUENCE [LARGE SCALE GENOMIC DNA]</scope>
    <source>
        <strain evidence="3">DSM 22427</strain>
    </source>
</reference>
<dbReference type="RefSeq" id="WP_092902991.1">
    <property type="nucleotide sequence ID" value="NZ_FOZS01000001.1"/>
</dbReference>
<dbReference type="EMBL" id="FOZS01000001">
    <property type="protein sequence ID" value="SFS54267.1"/>
    <property type="molecule type" value="Genomic_DNA"/>
</dbReference>
<evidence type="ECO:0000256" key="1">
    <source>
        <dbReference type="SAM" id="Phobius"/>
    </source>
</evidence>
<feature type="transmembrane region" description="Helical" evidence="1">
    <location>
        <begin position="45"/>
        <end position="67"/>
    </location>
</feature>
<evidence type="ECO:0000313" key="3">
    <source>
        <dbReference type="Proteomes" id="UP000199199"/>
    </source>
</evidence>
<accession>A0A1I6QP66</accession>
<proteinExistence type="predicted"/>
<gene>
    <name evidence="2" type="ORF">SAMN04488556_1421</name>
</gene>
<keyword evidence="1" id="KW-0812">Transmembrane</keyword>
<keyword evidence="1" id="KW-1133">Transmembrane helix</keyword>
<sequence length="86" mass="9241">MATNATSDDESHYLAIADKSLPVAIVLGIILSPVAYYYVGRTKLAVINFFTLNYLMLGLLLVPIHVYKIISGARSREGGKPAGSSL</sequence>
<name>A0A1I6QP66_9EURY</name>
<dbReference type="AlphaFoldDB" id="A0A1I6QP66"/>
<keyword evidence="3" id="KW-1185">Reference proteome</keyword>
<evidence type="ECO:0000313" key="2">
    <source>
        <dbReference type="EMBL" id="SFS54267.1"/>
    </source>
</evidence>